<accession>G4TTQ1</accession>
<protein>
    <submittedName>
        <fullName evidence="2">Uncharacterized protein</fullName>
    </submittedName>
</protein>
<dbReference type="InParanoid" id="G4TTQ1"/>
<dbReference type="Proteomes" id="UP000007148">
    <property type="component" value="Unassembled WGS sequence"/>
</dbReference>
<sequence>MSTSSVPNVRINSVDPTNNATSTAPIRPYANSYLKGGSWSNISSTETGVNGLVATSTAWACILFRGSSLYITTSYYNVTSIRWWLDGYLINQFSAQTSNSTTITPLDPLQARFILDFYPISDTADHQFTFRAEATPERPVLIEFGSNSSDWHAASFGMDASELANATANADDSSVFLYYSSGWIHANTVDQLSWNSTNSVTTSKGSWVEVKFSAETIWFFGETGLYDARLNVTITDESGQIVRSNEHLSNGDVRRYIPLVQSPIFSETGLSSKRTYRCRVTLLTGRLALDYIRLSGMDATFLDVVGDSSVPRIDASTKLRIIIPLIIGSLMLGVLLYVLLRRKRSPKAQTRHIGEELGSRAGTIRSFHAPTMSTVVVESQYVKMLQQGGYSGWTTFTGSDTSSRPVSEESPFDDRHRVEMDHSTIDYPSEPSTYLNEENGDEDTRELDLYQLSQKDLERAHQRAKEIQALRIDGESIDPTYSSDRIEMLARQLAGMT</sequence>
<comment type="caution">
    <text evidence="2">The sequence shown here is derived from an EMBL/GenBank/DDBJ whole genome shotgun (WGS) entry which is preliminary data.</text>
</comment>
<feature type="transmembrane region" description="Helical" evidence="1">
    <location>
        <begin position="321"/>
        <end position="340"/>
    </location>
</feature>
<evidence type="ECO:0000313" key="3">
    <source>
        <dbReference type="Proteomes" id="UP000007148"/>
    </source>
</evidence>
<organism evidence="2 3">
    <name type="scientific">Serendipita indica (strain DSM 11827)</name>
    <name type="common">Root endophyte fungus</name>
    <name type="synonym">Piriformospora indica</name>
    <dbReference type="NCBI Taxonomy" id="1109443"/>
    <lineage>
        <taxon>Eukaryota</taxon>
        <taxon>Fungi</taxon>
        <taxon>Dikarya</taxon>
        <taxon>Basidiomycota</taxon>
        <taxon>Agaricomycotina</taxon>
        <taxon>Agaricomycetes</taxon>
        <taxon>Sebacinales</taxon>
        <taxon>Serendipitaceae</taxon>
        <taxon>Serendipita</taxon>
    </lineage>
</organism>
<keyword evidence="1" id="KW-1133">Transmembrane helix</keyword>
<gene>
    <name evidence="2" type="ORF">PIIN_08645</name>
</gene>
<dbReference type="HOGENOM" id="CLU_543035_0_0_1"/>
<proteinExistence type="predicted"/>
<evidence type="ECO:0000313" key="2">
    <source>
        <dbReference type="EMBL" id="CCA74694.1"/>
    </source>
</evidence>
<keyword evidence="1" id="KW-0812">Transmembrane</keyword>
<evidence type="ECO:0000256" key="1">
    <source>
        <dbReference type="SAM" id="Phobius"/>
    </source>
</evidence>
<dbReference type="EMBL" id="CAFZ01000344">
    <property type="protein sequence ID" value="CCA74694.1"/>
    <property type="molecule type" value="Genomic_DNA"/>
</dbReference>
<keyword evidence="1" id="KW-0472">Membrane</keyword>
<dbReference type="AlphaFoldDB" id="G4TTQ1"/>
<keyword evidence="3" id="KW-1185">Reference proteome</keyword>
<reference evidence="2 3" key="1">
    <citation type="journal article" date="2011" name="PLoS Pathog.">
        <title>Endophytic Life Strategies Decoded by Genome and Transcriptome Analyses of the Mutualistic Root Symbiont Piriformospora indica.</title>
        <authorList>
            <person name="Zuccaro A."/>
            <person name="Lahrmann U."/>
            <person name="Guldener U."/>
            <person name="Langen G."/>
            <person name="Pfiffi S."/>
            <person name="Biedenkopf D."/>
            <person name="Wong P."/>
            <person name="Samans B."/>
            <person name="Grimm C."/>
            <person name="Basiewicz M."/>
            <person name="Murat C."/>
            <person name="Martin F."/>
            <person name="Kogel K.H."/>
        </authorList>
    </citation>
    <scope>NUCLEOTIDE SEQUENCE [LARGE SCALE GENOMIC DNA]</scope>
    <source>
        <strain evidence="2 3">DSM 11827</strain>
    </source>
</reference>
<name>G4TTQ1_SERID</name>